<reference evidence="12" key="2">
    <citation type="submission" date="2022-03" db="EMBL/GenBank/DDBJ databases">
        <title>Draft title - Genomic analysis of global carrot germplasm unveils the trajectory of domestication and the origin of high carotenoid orange carrot.</title>
        <authorList>
            <person name="Iorizzo M."/>
            <person name="Ellison S."/>
            <person name="Senalik D."/>
            <person name="Macko-Podgorni A."/>
            <person name="Grzebelus D."/>
            <person name="Bostan H."/>
            <person name="Rolling W."/>
            <person name="Curaba J."/>
            <person name="Simon P."/>
        </authorList>
    </citation>
    <scope>NUCLEOTIDE SEQUENCE</scope>
    <source>
        <tissue evidence="12">Leaf</tissue>
    </source>
</reference>
<dbReference type="Gene3D" id="1.10.340.70">
    <property type="match status" value="1"/>
</dbReference>
<dbReference type="InterPro" id="IPR050951">
    <property type="entry name" value="Retrovirus_Pol_polyprotein"/>
</dbReference>
<evidence type="ECO:0000256" key="8">
    <source>
        <dbReference type="ARBA" id="ARBA00022932"/>
    </source>
</evidence>
<dbReference type="InterPro" id="IPR012337">
    <property type="entry name" value="RNaseH-like_sf"/>
</dbReference>
<dbReference type="GO" id="GO:0015074">
    <property type="term" value="P:DNA integration"/>
    <property type="evidence" value="ECO:0007669"/>
    <property type="project" value="UniProtKB-KW"/>
</dbReference>
<evidence type="ECO:0000256" key="6">
    <source>
        <dbReference type="ARBA" id="ARBA00022908"/>
    </source>
</evidence>
<dbReference type="GO" id="GO:0003887">
    <property type="term" value="F:DNA-directed DNA polymerase activity"/>
    <property type="evidence" value="ECO:0007669"/>
    <property type="project" value="UniProtKB-KW"/>
</dbReference>
<sequence length="465" mass="54932">MLMSSKELVKEFEKLELEVRMPKSQDNVMYTMTFQPELLEKIRRCQEQVMLQEKDKLSGEEINSQKDDEGILRFSSRIWIPDVTELKHEILHEAHNSGYSIHPGSTKMYRDLKENFWWPNMKKEIAEWVSKCYTCQRVKAEHQRPSGLLQPLDIPEWKWEHLAMDFVVGLPRTRANHDAIWVIIDRLTKSAHFLPINERFSLDKLIKLYLDEIVMRHGVPVSIVSDRDPRFNSRFWRQFQEHLGTKLNMSTAYHPQTDGQSERTIQTIEDMLRVCALDFKGNWDDHLPLVEFSYNNSYHASIGILVAAQDRQKKYADQNRRDMEFEPGEKVLLKVSPWKGLSRFGKKGKLSPRYIGPFEILKKVGRVAYELALPPQMQHIHNVFHISMLRKYNADASHVIEYEPLEIQPDLSYVEQPVEILDRKEKALRNKIVPLVKVLWRNPRVEEATWELESEMLNKYPHLFT</sequence>
<dbReference type="InterPro" id="IPR056924">
    <property type="entry name" value="SH3_Tf2-1"/>
</dbReference>
<dbReference type="InterPro" id="IPR001584">
    <property type="entry name" value="Integrase_cat-core"/>
</dbReference>
<gene>
    <name evidence="12" type="ORF">DCAR_0415335</name>
</gene>
<dbReference type="GO" id="GO:0003677">
    <property type="term" value="F:DNA binding"/>
    <property type="evidence" value="ECO:0007669"/>
    <property type="project" value="UniProtKB-KW"/>
</dbReference>
<keyword evidence="8" id="KW-0808">Transferase</keyword>
<name>A0AAF0WTZ0_DAUCS</name>
<dbReference type="GO" id="GO:0004190">
    <property type="term" value="F:aspartic-type endopeptidase activity"/>
    <property type="evidence" value="ECO:0007669"/>
    <property type="project" value="UniProtKB-KW"/>
</dbReference>
<evidence type="ECO:0000256" key="1">
    <source>
        <dbReference type="ARBA" id="ARBA00022670"/>
    </source>
</evidence>
<dbReference type="AlphaFoldDB" id="A0AAF0WTZ0"/>
<keyword evidence="4" id="KW-0378">Hydrolase</keyword>
<organism evidence="12 13">
    <name type="scientific">Daucus carota subsp. sativus</name>
    <name type="common">Carrot</name>
    <dbReference type="NCBI Taxonomy" id="79200"/>
    <lineage>
        <taxon>Eukaryota</taxon>
        <taxon>Viridiplantae</taxon>
        <taxon>Streptophyta</taxon>
        <taxon>Embryophyta</taxon>
        <taxon>Tracheophyta</taxon>
        <taxon>Spermatophyta</taxon>
        <taxon>Magnoliopsida</taxon>
        <taxon>eudicotyledons</taxon>
        <taxon>Gunneridae</taxon>
        <taxon>Pentapetalae</taxon>
        <taxon>asterids</taxon>
        <taxon>campanulids</taxon>
        <taxon>Apiales</taxon>
        <taxon>Apiaceae</taxon>
        <taxon>Apioideae</taxon>
        <taxon>Scandiceae</taxon>
        <taxon>Daucinae</taxon>
        <taxon>Daucus</taxon>
        <taxon>Daucus sect. Daucus</taxon>
    </lineage>
</organism>
<dbReference type="Pfam" id="PF24626">
    <property type="entry name" value="SH3_Tf2-1"/>
    <property type="match status" value="1"/>
</dbReference>
<reference evidence="12" key="1">
    <citation type="journal article" date="2016" name="Nat. Genet.">
        <title>A high-quality carrot genome assembly provides new insights into carotenoid accumulation and asterid genome evolution.</title>
        <authorList>
            <person name="Iorizzo M."/>
            <person name="Ellison S."/>
            <person name="Senalik D."/>
            <person name="Zeng P."/>
            <person name="Satapoomin P."/>
            <person name="Huang J."/>
            <person name="Bowman M."/>
            <person name="Iovene M."/>
            <person name="Sanseverino W."/>
            <person name="Cavagnaro P."/>
            <person name="Yildiz M."/>
            <person name="Macko-Podgorni A."/>
            <person name="Moranska E."/>
            <person name="Grzebelus E."/>
            <person name="Grzebelus D."/>
            <person name="Ashrafi H."/>
            <person name="Zheng Z."/>
            <person name="Cheng S."/>
            <person name="Spooner D."/>
            <person name="Van Deynze A."/>
            <person name="Simon P."/>
        </authorList>
    </citation>
    <scope>NUCLEOTIDE SEQUENCE</scope>
    <source>
        <tissue evidence="12">Leaf</tissue>
    </source>
</reference>
<dbReference type="EMBL" id="CP093346">
    <property type="protein sequence ID" value="WOG96005.1"/>
    <property type="molecule type" value="Genomic_DNA"/>
</dbReference>
<keyword evidence="5" id="KW-0460">Magnesium</keyword>
<dbReference type="PANTHER" id="PTHR37984:SF5">
    <property type="entry name" value="PROTEIN NYNRIN-LIKE"/>
    <property type="match status" value="1"/>
</dbReference>
<evidence type="ECO:0000313" key="12">
    <source>
        <dbReference type="EMBL" id="WOG96005.1"/>
    </source>
</evidence>
<evidence type="ECO:0000256" key="10">
    <source>
        <dbReference type="ARBA" id="ARBA00023172"/>
    </source>
</evidence>
<keyword evidence="10" id="KW-0233">DNA recombination</keyword>
<keyword evidence="9" id="KW-0238">DNA-binding</keyword>
<dbReference type="PANTHER" id="PTHR37984">
    <property type="entry name" value="PROTEIN CBG26694"/>
    <property type="match status" value="1"/>
</dbReference>
<evidence type="ECO:0000313" key="13">
    <source>
        <dbReference type="Proteomes" id="UP000077755"/>
    </source>
</evidence>
<keyword evidence="2" id="KW-0479">Metal-binding</keyword>
<dbReference type="Gene3D" id="3.30.420.10">
    <property type="entry name" value="Ribonuclease H-like superfamily/Ribonuclease H"/>
    <property type="match status" value="1"/>
</dbReference>
<dbReference type="SUPFAM" id="SSF53098">
    <property type="entry name" value="Ribonuclease H-like"/>
    <property type="match status" value="1"/>
</dbReference>
<keyword evidence="7" id="KW-0695">RNA-directed DNA polymerase</keyword>
<dbReference type="InterPro" id="IPR041588">
    <property type="entry name" value="Integrase_H2C2"/>
</dbReference>
<evidence type="ECO:0000259" key="11">
    <source>
        <dbReference type="PROSITE" id="PS50994"/>
    </source>
</evidence>
<evidence type="ECO:0000256" key="5">
    <source>
        <dbReference type="ARBA" id="ARBA00022842"/>
    </source>
</evidence>
<evidence type="ECO:0000256" key="2">
    <source>
        <dbReference type="ARBA" id="ARBA00022723"/>
    </source>
</evidence>
<keyword evidence="8" id="KW-0548">Nucleotidyltransferase</keyword>
<accession>A0AAF0WTZ0</accession>
<keyword evidence="6" id="KW-0229">DNA integration</keyword>
<evidence type="ECO:0000256" key="4">
    <source>
        <dbReference type="ARBA" id="ARBA00022801"/>
    </source>
</evidence>
<protein>
    <recommendedName>
        <fullName evidence="11">Integrase catalytic domain-containing protein</fullName>
    </recommendedName>
</protein>
<dbReference type="GO" id="GO:0006310">
    <property type="term" value="P:DNA recombination"/>
    <property type="evidence" value="ECO:0007669"/>
    <property type="project" value="UniProtKB-KW"/>
</dbReference>
<dbReference type="PROSITE" id="PS50994">
    <property type="entry name" value="INTEGRASE"/>
    <property type="match status" value="1"/>
</dbReference>
<dbReference type="GO" id="GO:0046872">
    <property type="term" value="F:metal ion binding"/>
    <property type="evidence" value="ECO:0007669"/>
    <property type="project" value="UniProtKB-KW"/>
</dbReference>
<dbReference type="GO" id="GO:0003964">
    <property type="term" value="F:RNA-directed DNA polymerase activity"/>
    <property type="evidence" value="ECO:0007669"/>
    <property type="project" value="UniProtKB-KW"/>
</dbReference>
<evidence type="ECO:0000256" key="9">
    <source>
        <dbReference type="ARBA" id="ARBA00023125"/>
    </source>
</evidence>
<dbReference type="GO" id="GO:0006508">
    <property type="term" value="P:proteolysis"/>
    <property type="evidence" value="ECO:0007669"/>
    <property type="project" value="UniProtKB-KW"/>
</dbReference>
<keyword evidence="1" id="KW-0645">Protease</keyword>
<dbReference type="Proteomes" id="UP000077755">
    <property type="component" value="Chromosome 4"/>
</dbReference>
<feature type="domain" description="Integrase catalytic" evidence="11">
    <location>
        <begin position="151"/>
        <end position="315"/>
    </location>
</feature>
<proteinExistence type="predicted"/>
<keyword evidence="13" id="KW-1185">Reference proteome</keyword>
<evidence type="ECO:0000256" key="7">
    <source>
        <dbReference type="ARBA" id="ARBA00022918"/>
    </source>
</evidence>
<evidence type="ECO:0000256" key="3">
    <source>
        <dbReference type="ARBA" id="ARBA00022750"/>
    </source>
</evidence>
<dbReference type="Pfam" id="PF17921">
    <property type="entry name" value="Integrase_H2C2"/>
    <property type="match status" value="1"/>
</dbReference>
<keyword evidence="3" id="KW-0064">Aspartyl protease</keyword>
<keyword evidence="8" id="KW-0239">DNA-directed DNA polymerase</keyword>
<dbReference type="InterPro" id="IPR036397">
    <property type="entry name" value="RNaseH_sf"/>
</dbReference>